<accession>A0A168KG13</accession>
<proteinExistence type="predicted"/>
<sequence length="240" mass="27550">MRRIILLLVTVLIYLAPVAYAYPDEDGAVEVEPFTWDKQYVEQLQHVNIPVYVPSYIATSEFHRTLGRLTLSKLEVCKDHYLLQISRQRARKGNNNRFPFDVMTMSAGTLPDYRKQPFATFEMFHKPEGTTTFNGHDVDYFTDKTSFIWKSNGWEYLVWAKNTNNAINIMKQVMATIPKGENPVQDAIKGQFTAFDTDAGVQSDAAWSYDNGATWYIVTGRTTPEQLVKVLRSMVKLDTK</sequence>
<evidence type="ECO:0000313" key="3">
    <source>
        <dbReference type="Proteomes" id="UP000076967"/>
    </source>
</evidence>
<evidence type="ECO:0000313" key="2">
    <source>
        <dbReference type="EMBL" id="OAB41954.1"/>
    </source>
</evidence>
<evidence type="ECO:0008006" key="4">
    <source>
        <dbReference type="Google" id="ProtNLM"/>
    </source>
</evidence>
<dbReference type="RefSeq" id="WP_068533754.1">
    <property type="nucleotide sequence ID" value="NZ_LVJH01000025.1"/>
</dbReference>
<reference evidence="2 3" key="1">
    <citation type="submission" date="2016-03" db="EMBL/GenBank/DDBJ databases">
        <title>Draft genome sequence of Paenibacillus glacialis DSM 22343.</title>
        <authorList>
            <person name="Shin S.-K."/>
            <person name="Yi H."/>
        </authorList>
    </citation>
    <scope>NUCLEOTIDE SEQUENCE [LARGE SCALE GENOMIC DNA]</scope>
    <source>
        <strain evidence="2 3">DSM 22343</strain>
    </source>
</reference>
<gene>
    <name evidence="2" type="ORF">PGLA_14110</name>
</gene>
<evidence type="ECO:0000256" key="1">
    <source>
        <dbReference type="SAM" id="SignalP"/>
    </source>
</evidence>
<protein>
    <recommendedName>
        <fullName evidence="4">DUF4367 domain-containing protein</fullName>
    </recommendedName>
</protein>
<organism evidence="2 3">
    <name type="scientific">Paenibacillus glacialis</name>
    <dbReference type="NCBI Taxonomy" id="494026"/>
    <lineage>
        <taxon>Bacteria</taxon>
        <taxon>Bacillati</taxon>
        <taxon>Bacillota</taxon>
        <taxon>Bacilli</taxon>
        <taxon>Bacillales</taxon>
        <taxon>Paenibacillaceae</taxon>
        <taxon>Paenibacillus</taxon>
    </lineage>
</organism>
<name>A0A168KG13_9BACL</name>
<keyword evidence="1" id="KW-0732">Signal</keyword>
<feature type="signal peptide" evidence="1">
    <location>
        <begin position="1"/>
        <end position="21"/>
    </location>
</feature>
<dbReference type="AlphaFoldDB" id="A0A168KG13"/>
<dbReference type="Proteomes" id="UP000076967">
    <property type="component" value="Unassembled WGS sequence"/>
</dbReference>
<comment type="caution">
    <text evidence="2">The sequence shown here is derived from an EMBL/GenBank/DDBJ whole genome shotgun (WGS) entry which is preliminary data.</text>
</comment>
<dbReference type="OrthoDB" id="2465009at2"/>
<keyword evidence="3" id="KW-1185">Reference proteome</keyword>
<dbReference type="EMBL" id="LVJH01000025">
    <property type="protein sequence ID" value="OAB41954.1"/>
    <property type="molecule type" value="Genomic_DNA"/>
</dbReference>
<feature type="chain" id="PRO_5007898428" description="DUF4367 domain-containing protein" evidence="1">
    <location>
        <begin position="22"/>
        <end position="240"/>
    </location>
</feature>